<evidence type="ECO:0000313" key="4">
    <source>
        <dbReference type="Proteomes" id="UP000332933"/>
    </source>
</evidence>
<dbReference type="EMBL" id="VJMH01000178">
    <property type="protein sequence ID" value="KAF0718125.1"/>
    <property type="molecule type" value="Genomic_DNA"/>
</dbReference>
<organism evidence="3 4">
    <name type="scientific">Aphanomyces stellatus</name>
    <dbReference type="NCBI Taxonomy" id="120398"/>
    <lineage>
        <taxon>Eukaryota</taxon>
        <taxon>Sar</taxon>
        <taxon>Stramenopiles</taxon>
        <taxon>Oomycota</taxon>
        <taxon>Saprolegniomycetes</taxon>
        <taxon>Saprolegniales</taxon>
        <taxon>Verrucalvaceae</taxon>
        <taxon>Aphanomyces</taxon>
    </lineage>
</organism>
<evidence type="ECO:0000313" key="3">
    <source>
        <dbReference type="EMBL" id="VFT79095.1"/>
    </source>
</evidence>
<evidence type="ECO:0000313" key="2">
    <source>
        <dbReference type="EMBL" id="KAF0718125.1"/>
    </source>
</evidence>
<reference evidence="2" key="2">
    <citation type="submission" date="2019-06" db="EMBL/GenBank/DDBJ databases">
        <title>Genomics analysis of Aphanomyces spp. identifies a new class of oomycete effector associated with host adaptation.</title>
        <authorList>
            <person name="Gaulin E."/>
        </authorList>
    </citation>
    <scope>NUCLEOTIDE SEQUENCE</scope>
    <source>
        <strain evidence="2">CBS 578.67</strain>
    </source>
</reference>
<gene>
    <name evidence="3" type="primary">Aste57867_1888</name>
    <name evidence="2" type="ORF">As57867_001886</name>
    <name evidence="3" type="ORF">ASTE57867_1888</name>
</gene>
<feature type="compositionally biased region" description="Basic residues" evidence="1">
    <location>
        <begin position="128"/>
        <end position="139"/>
    </location>
</feature>
<dbReference type="AlphaFoldDB" id="A0A485K7I0"/>
<sequence length="174" mass="19061">MNARGSPPLDKCTCRRVQENIGATSVDACVLCHSHLTDVLHTGLGQFIFDVKTPMKKVHATRGVASAPVRKKNSTPQQQSLATKHPSTSVKQGVHILPTHKFGIPPAIPTPHRHHHAKKELFTNATPKRQRKKYTRKISPRTPQETIQALLSLHEANFARSLAASTPSSAPKLA</sequence>
<proteinExistence type="predicted"/>
<feature type="region of interest" description="Disordered" evidence="1">
    <location>
        <begin position="61"/>
        <end position="90"/>
    </location>
</feature>
<dbReference type="Proteomes" id="UP000332933">
    <property type="component" value="Unassembled WGS sequence"/>
</dbReference>
<keyword evidence="4" id="KW-1185">Reference proteome</keyword>
<evidence type="ECO:0000256" key="1">
    <source>
        <dbReference type="SAM" id="MobiDB-lite"/>
    </source>
</evidence>
<feature type="region of interest" description="Disordered" evidence="1">
    <location>
        <begin position="110"/>
        <end position="143"/>
    </location>
</feature>
<accession>A0A485K7I0</accession>
<name>A0A485K7I0_9STRA</name>
<feature type="compositionally biased region" description="Polar residues" evidence="1">
    <location>
        <begin position="74"/>
        <end position="90"/>
    </location>
</feature>
<reference evidence="3 4" key="1">
    <citation type="submission" date="2019-03" db="EMBL/GenBank/DDBJ databases">
        <authorList>
            <person name="Gaulin E."/>
            <person name="Dumas B."/>
        </authorList>
    </citation>
    <scope>NUCLEOTIDE SEQUENCE [LARGE SCALE GENOMIC DNA]</scope>
    <source>
        <strain evidence="3">CBS 568.67</strain>
    </source>
</reference>
<protein>
    <submittedName>
        <fullName evidence="3">Aste57867_1888 protein</fullName>
    </submittedName>
</protein>
<dbReference type="EMBL" id="CAADRA010000178">
    <property type="protein sequence ID" value="VFT79095.1"/>
    <property type="molecule type" value="Genomic_DNA"/>
</dbReference>